<evidence type="ECO:0000256" key="10">
    <source>
        <dbReference type="SAM" id="SignalP"/>
    </source>
</evidence>
<dbReference type="SUPFAM" id="SSF109998">
    <property type="entry name" value="Triger factor/SurA peptide-binding domain-like"/>
    <property type="match status" value="1"/>
</dbReference>
<dbReference type="EMBL" id="JABCRE010000002">
    <property type="protein sequence ID" value="NMW31911.1"/>
    <property type="molecule type" value="Genomic_DNA"/>
</dbReference>
<dbReference type="PROSITE" id="PS50198">
    <property type="entry name" value="PPIC_PPIASE_2"/>
    <property type="match status" value="1"/>
</dbReference>
<keyword evidence="4 9" id="KW-0697">Rotamase</keyword>
<evidence type="ECO:0000256" key="5">
    <source>
        <dbReference type="ARBA" id="ARBA00023186"/>
    </source>
</evidence>
<feature type="chain" id="PRO_5032935797" description="Parvulin-like PPIase" evidence="10">
    <location>
        <begin position="32"/>
        <end position="455"/>
    </location>
</feature>
<evidence type="ECO:0000256" key="6">
    <source>
        <dbReference type="ARBA" id="ARBA00023235"/>
    </source>
</evidence>
<dbReference type="AlphaFoldDB" id="A0A848QE40"/>
<evidence type="ECO:0000256" key="3">
    <source>
        <dbReference type="ARBA" id="ARBA00022764"/>
    </source>
</evidence>
<dbReference type="Proteomes" id="UP000561181">
    <property type="component" value="Unassembled WGS sequence"/>
</dbReference>
<feature type="signal peptide" evidence="10">
    <location>
        <begin position="1"/>
        <end position="31"/>
    </location>
</feature>
<proteinExistence type="predicted"/>
<keyword evidence="5" id="KW-0143">Chaperone</keyword>
<dbReference type="PANTHER" id="PTHR47637:SF1">
    <property type="entry name" value="CHAPERONE SURA"/>
    <property type="match status" value="1"/>
</dbReference>
<organism evidence="12 13">
    <name type="scientific">Pontixanthobacter rizhaonensis</name>
    <dbReference type="NCBI Taxonomy" id="2730337"/>
    <lineage>
        <taxon>Bacteria</taxon>
        <taxon>Pseudomonadati</taxon>
        <taxon>Pseudomonadota</taxon>
        <taxon>Alphaproteobacteria</taxon>
        <taxon>Sphingomonadales</taxon>
        <taxon>Erythrobacteraceae</taxon>
        <taxon>Pontixanthobacter</taxon>
    </lineage>
</organism>
<dbReference type="GO" id="GO:0003755">
    <property type="term" value="F:peptidyl-prolyl cis-trans isomerase activity"/>
    <property type="evidence" value="ECO:0007669"/>
    <property type="project" value="UniProtKB-KW"/>
</dbReference>
<evidence type="ECO:0000256" key="2">
    <source>
        <dbReference type="ARBA" id="ARBA00022729"/>
    </source>
</evidence>
<dbReference type="InterPro" id="IPR050280">
    <property type="entry name" value="OMP_Chaperone_SurA"/>
</dbReference>
<evidence type="ECO:0000256" key="7">
    <source>
        <dbReference type="ARBA" id="ARBA00030642"/>
    </source>
</evidence>
<evidence type="ECO:0000256" key="1">
    <source>
        <dbReference type="ARBA" id="ARBA00018370"/>
    </source>
</evidence>
<feature type="domain" description="PpiC" evidence="11">
    <location>
        <begin position="207"/>
        <end position="304"/>
    </location>
</feature>
<evidence type="ECO:0000256" key="9">
    <source>
        <dbReference type="PROSITE-ProRule" id="PRU00278"/>
    </source>
</evidence>
<keyword evidence="3" id="KW-0574">Periplasm</keyword>
<dbReference type="InterPro" id="IPR000297">
    <property type="entry name" value="PPIase_PpiC"/>
</dbReference>
<accession>A0A848QE40</accession>
<dbReference type="SUPFAM" id="SSF54534">
    <property type="entry name" value="FKBP-like"/>
    <property type="match status" value="2"/>
</dbReference>
<dbReference type="Gene3D" id="1.10.4030.10">
    <property type="entry name" value="Porin chaperone SurA, peptide-binding domain"/>
    <property type="match status" value="1"/>
</dbReference>
<reference evidence="12 13" key="1">
    <citation type="submission" date="2020-04" db="EMBL/GenBank/DDBJ databases">
        <authorList>
            <person name="Liu A."/>
        </authorList>
    </citation>
    <scope>NUCLEOTIDE SEQUENCE [LARGE SCALE GENOMIC DNA]</scope>
    <source>
        <strain evidence="12 13">RZ02</strain>
    </source>
</reference>
<dbReference type="Pfam" id="PF00639">
    <property type="entry name" value="Rotamase"/>
    <property type="match status" value="1"/>
</dbReference>
<evidence type="ECO:0000256" key="4">
    <source>
        <dbReference type="ARBA" id="ARBA00023110"/>
    </source>
</evidence>
<keyword evidence="2 10" id="KW-0732">Signal</keyword>
<evidence type="ECO:0000313" key="13">
    <source>
        <dbReference type="Proteomes" id="UP000561181"/>
    </source>
</evidence>
<name>A0A848QE40_9SPHN</name>
<sequence>MNLSNLRGSPKYRSVMALALAVSATGLSAGASELHAQTAPQNSNAFNIPSDIELLGQNNPNVRTPTAVVNGSVITGTDVDHRVALLVAASEGELPEAELQRVKMQVLRNLIDETLQIQEAAAQEIPVEGAQVQQRYNQVAAQNFGSDPGQMDQYLIGIGSSPASLKRQIEGEIAWNNLIRRNISPFINVSDEEAREVLQRMEDSRGTDEYRIGEIFLRATTETYPAVLENAQQIVQQLRQGGSFIAYARQFSESSTASVGGDLGFVRLETLPTAMQAQAREMQPGELRGPFDIPGGIIIMVLLDKRQILMADPRDATLSLKQISVTFPAGVTEQAFTEGVNNFTTAVASMRGCGDAETVGASIGADVVANQVTARSLPEQLQASLLNLQIGQATQPFGSPEDGVRVLMLCGRDDPEVGGGPTLEDIRGRLEDERIQKRAQRFLRDLRNDAYIESS</sequence>
<evidence type="ECO:0000259" key="11">
    <source>
        <dbReference type="PROSITE" id="PS50198"/>
    </source>
</evidence>
<dbReference type="InterPro" id="IPR046357">
    <property type="entry name" value="PPIase_dom_sf"/>
</dbReference>
<dbReference type="Gene3D" id="3.10.50.40">
    <property type="match status" value="1"/>
</dbReference>
<dbReference type="InterPro" id="IPR027304">
    <property type="entry name" value="Trigger_fact/SurA_dom_sf"/>
</dbReference>
<comment type="caution">
    <text evidence="12">The sequence shown here is derived from an EMBL/GenBank/DDBJ whole genome shotgun (WGS) entry which is preliminary data.</text>
</comment>
<evidence type="ECO:0000313" key="12">
    <source>
        <dbReference type="EMBL" id="NMW31911.1"/>
    </source>
</evidence>
<gene>
    <name evidence="12" type="ORF">HKD42_07550</name>
</gene>
<dbReference type="Pfam" id="PF09312">
    <property type="entry name" value="SurA_N"/>
    <property type="match status" value="1"/>
</dbReference>
<keyword evidence="13" id="KW-1185">Reference proteome</keyword>
<dbReference type="InterPro" id="IPR015391">
    <property type="entry name" value="SurA_N"/>
</dbReference>
<protein>
    <recommendedName>
        <fullName evidence="1">Parvulin-like PPIase</fullName>
    </recommendedName>
    <alternativeName>
        <fullName evidence="7">Peptidyl-prolyl cis-trans isomerase plp</fullName>
    </alternativeName>
    <alternativeName>
        <fullName evidence="8">Rotamase plp</fullName>
    </alternativeName>
</protein>
<evidence type="ECO:0000256" key="8">
    <source>
        <dbReference type="ARBA" id="ARBA00031484"/>
    </source>
</evidence>
<dbReference type="PANTHER" id="PTHR47637">
    <property type="entry name" value="CHAPERONE SURA"/>
    <property type="match status" value="1"/>
</dbReference>
<keyword evidence="6 9" id="KW-0413">Isomerase</keyword>